<evidence type="ECO:0000313" key="2">
    <source>
        <dbReference type="EMBL" id="EPP35525.1"/>
    </source>
</evidence>
<feature type="non-terminal residue" evidence="2">
    <location>
        <position position="71"/>
    </location>
</feature>
<reference evidence="2 3" key="1">
    <citation type="submission" date="2013-04" db="EMBL/GenBank/DDBJ databases">
        <title>Genome sequence of Chlamydia psittaci 10-1398/11.</title>
        <authorList>
            <person name="Huot-Creasy H."/>
            <person name="McCracken C.L."/>
            <person name="Humphries M."/>
            <person name="Sachse K."/>
            <person name="Laroucau K."/>
            <person name="Bavoil P."/>
            <person name="Myers G.S."/>
        </authorList>
    </citation>
    <scope>NUCLEOTIDE SEQUENCE [LARGE SCALE GENOMIC DNA]</scope>
    <source>
        <strain evidence="2 3">10_1398_11</strain>
    </source>
</reference>
<sequence>KASRKHSRNAQRTALSYTVRKRNGSKRSTKDIQIKSQLKKRKHESNGKKREEAESEIKQSKESQKATQSNV</sequence>
<evidence type="ECO:0000256" key="1">
    <source>
        <dbReference type="SAM" id="MobiDB-lite"/>
    </source>
</evidence>
<proteinExistence type="predicted"/>
<name>S7KM54_9CHLA</name>
<dbReference type="EMBL" id="ATNB01000038">
    <property type="protein sequence ID" value="EPP35525.1"/>
    <property type="molecule type" value="Genomic_DNA"/>
</dbReference>
<gene>
    <name evidence="2" type="ORF">CP10139811_1457</name>
</gene>
<feature type="non-terminal residue" evidence="2">
    <location>
        <position position="1"/>
    </location>
</feature>
<protein>
    <submittedName>
        <fullName evidence="2">Uncharacterized protein</fullName>
    </submittedName>
</protein>
<feature type="compositionally biased region" description="Basic and acidic residues" evidence="1">
    <location>
        <begin position="44"/>
        <end position="64"/>
    </location>
</feature>
<evidence type="ECO:0000313" key="3">
    <source>
        <dbReference type="Proteomes" id="UP000016200"/>
    </source>
</evidence>
<feature type="region of interest" description="Disordered" evidence="1">
    <location>
        <begin position="1"/>
        <end position="71"/>
    </location>
</feature>
<accession>S7KM54</accession>
<dbReference type="AlphaFoldDB" id="S7KM54"/>
<organism evidence="2 3">
    <name type="scientific">Chlamydia ibidis</name>
    <dbReference type="NCBI Taxonomy" id="1405396"/>
    <lineage>
        <taxon>Bacteria</taxon>
        <taxon>Pseudomonadati</taxon>
        <taxon>Chlamydiota</taxon>
        <taxon>Chlamydiia</taxon>
        <taxon>Chlamydiales</taxon>
        <taxon>Chlamydiaceae</taxon>
        <taxon>Chlamydia/Chlamydophila group</taxon>
        <taxon>Chlamydia</taxon>
    </lineage>
</organism>
<dbReference type="Proteomes" id="UP000016200">
    <property type="component" value="Unassembled WGS sequence"/>
</dbReference>
<comment type="caution">
    <text evidence="2">The sequence shown here is derived from an EMBL/GenBank/DDBJ whole genome shotgun (WGS) entry which is preliminary data.</text>
</comment>